<protein>
    <submittedName>
        <fullName evidence="11">YesN/AraC family two-component response regulator</fullName>
    </submittedName>
</protein>
<evidence type="ECO:0000256" key="1">
    <source>
        <dbReference type="ARBA" id="ARBA00004496"/>
    </source>
</evidence>
<evidence type="ECO:0000259" key="9">
    <source>
        <dbReference type="PROSITE" id="PS01124"/>
    </source>
</evidence>
<keyword evidence="5" id="KW-0805">Transcription regulation</keyword>
<dbReference type="AlphaFoldDB" id="A0A368XYZ2"/>
<name>A0A368XYZ2_9BACI</name>
<accession>A0A368XYZ2</accession>
<evidence type="ECO:0000259" key="10">
    <source>
        <dbReference type="PROSITE" id="PS50110"/>
    </source>
</evidence>
<dbReference type="GO" id="GO:0043565">
    <property type="term" value="F:sequence-specific DNA binding"/>
    <property type="evidence" value="ECO:0007669"/>
    <property type="project" value="InterPro"/>
</dbReference>
<dbReference type="InterPro" id="IPR001789">
    <property type="entry name" value="Sig_transdc_resp-reg_receiver"/>
</dbReference>
<evidence type="ECO:0000256" key="3">
    <source>
        <dbReference type="ARBA" id="ARBA00022553"/>
    </source>
</evidence>
<dbReference type="InterPro" id="IPR009057">
    <property type="entry name" value="Homeodomain-like_sf"/>
</dbReference>
<dbReference type="InterPro" id="IPR051552">
    <property type="entry name" value="HptR"/>
</dbReference>
<organism evidence="11 12">
    <name type="scientific">Saliterribacillus persicus</name>
    <dbReference type="NCBI Taxonomy" id="930114"/>
    <lineage>
        <taxon>Bacteria</taxon>
        <taxon>Bacillati</taxon>
        <taxon>Bacillota</taxon>
        <taxon>Bacilli</taxon>
        <taxon>Bacillales</taxon>
        <taxon>Bacillaceae</taxon>
        <taxon>Saliterribacillus</taxon>
    </lineage>
</organism>
<dbReference type="Pfam" id="PF00072">
    <property type="entry name" value="Response_reg"/>
    <property type="match status" value="1"/>
</dbReference>
<dbReference type="SMART" id="SM00448">
    <property type="entry name" value="REC"/>
    <property type="match status" value="1"/>
</dbReference>
<dbReference type="GO" id="GO:0000160">
    <property type="term" value="P:phosphorelay signal transduction system"/>
    <property type="evidence" value="ECO:0007669"/>
    <property type="project" value="UniProtKB-KW"/>
</dbReference>
<keyword evidence="2" id="KW-0963">Cytoplasm</keyword>
<keyword evidence="3 8" id="KW-0597">Phosphoprotein</keyword>
<proteinExistence type="predicted"/>
<feature type="domain" description="Response regulatory" evidence="10">
    <location>
        <begin position="2"/>
        <end position="118"/>
    </location>
</feature>
<dbReference type="PANTHER" id="PTHR42713">
    <property type="entry name" value="HISTIDINE KINASE-RELATED"/>
    <property type="match status" value="1"/>
</dbReference>
<dbReference type="CDD" id="cd17536">
    <property type="entry name" value="REC_YesN-like"/>
    <property type="match status" value="1"/>
</dbReference>
<reference evidence="11 12" key="1">
    <citation type="submission" date="2018-07" db="EMBL/GenBank/DDBJ databases">
        <title>Genomic Encyclopedia of Type Strains, Phase IV (KMG-IV): sequencing the most valuable type-strain genomes for metagenomic binning, comparative biology and taxonomic classification.</title>
        <authorList>
            <person name="Goeker M."/>
        </authorList>
    </citation>
    <scope>NUCLEOTIDE SEQUENCE [LARGE SCALE GENOMIC DNA]</scope>
    <source>
        <strain evidence="11 12">DSM 27696</strain>
    </source>
</reference>
<sequence length="503" mass="59575">MNIFVVEDEHWALKEMEALLKEYEPEHKIYAFENGEDAFEHVKKVKPDLIITDITMPRMNGLELIEKITEIDRSIKTIILTVHDTFNYAKTGIQLGVMDYLLKPVKKQALFEVTDKAIADIEKDQKLKREKEKWTINQLLFSSMEEASESAEINQKEYVFLYLLIGNWQTNTEKDHFLSELNLKNIMHKLGLPLDHFWVVHIDSRRKVMLLPKNDHLNIEHEFLPKLYEYLCAEGQVHMCYLNKEPQIELKDAFESAHKALTREKLFGKSTFINAKKESTPDKDLRSIWDIVRFLELSIEKGESARIKSYIEQLIQQLRKIVPTQKQLQDFIVDMNYAILFKLRQKKTMALEIDPINQNIDHLNHMVTFSELEKWLHTYFYQLAETFSPKDVAPKHLIPKVKRWVEQDYAKNITFLEFSDAHHVSLSYLSREFKAQTGMTFVEYLTEVRIKKAIELFEAGKERTVEVGELVGYHDPKHFRTVFKKVTNYTPKEYKQKRVKWKE</sequence>
<dbReference type="Gene3D" id="3.40.50.2300">
    <property type="match status" value="1"/>
</dbReference>
<feature type="modified residue" description="4-aspartylphosphate" evidence="8">
    <location>
        <position position="53"/>
    </location>
</feature>
<dbReference type="PANTHER" id="PTHR42713:SF3">
    <property type="entry name" value="TRANSCRIPTIONAL REGULATORY PROTEIN HPTR"/>
    <property type="match status" value="1"/>
</dbReference>
<comment type="caution">
    <text evidence="11">The sequence shown here is derived from an EMBL/GenBank/DDBJ whole genome shotgun (WGS) entry which is preliminary data.</text>
</comment>
<evidence type="ECO:0000256" key="7">
    <source>
        <dbReference type="ARBA" id="ARBA00023163"/>
    </source>
</evidence>
<dbReference type="RefSeq" id="WP_114352289.1">
    <property type="nucleotide sequence ID" value="NZ_QPJJ01000004.1"/>
</dbReference>
<evidence type="ECO:0000256" key="6">
    <source>
        <dbReference type="ARBA" id="ARBA00023125"/>
    </source>
</evidence>
<evidence type="ECO:0000256" key="4">
    <source>
        <dbReference type="ARBA" id="ARBA00023012"/>
    </source>
</evidence>
<dbReference type="Pfam" id="PF12833">
    <property type="entry name" value="HTH_18"/>
    <property type="match status" value="1"/>
</dbReference>
<dbReference type="PROSITE" id="PS01124">
    <property type="entry name" value="HTH_ARAC_FAMILY_2"/>
    <property type="match status" value="1"/>
</dbReference>
<dbReference type="SMART" id="SM00342">
    <property type="entry name" value="HTH_ARAC"/>
    <property type="match status" value="1"/>
</dbReference>
<evidence type="ECO:0000256" key="5">
    <source>
        <dbReference type="ARBA" id="ARBA00023015"/>
    </source>
</evidence>
<evidence type="ECO:0000313" key="11">
    <source>
        <dbReference type="EMBL" id="RCW73192.1"/>
    </source>
</evidence>
<dbReference type="InterPro" id="IPR011006">
    <property type="entry name" value="CheY-like_superfamily"/>
</dbReference>
<dbReference type="Proteomes" id="UP000252585">
    <property type="component" value="Unassembled WGS sequence"/>
</dbReference>
<dbReference type="PROSITE" id="PS50110">
    <property type="entry name" value="RESPONSE_REGULATORY"/>
    <property type="match status" value="1"/>
</dbReference>
<dbReference type="EMBL" id="QPJJ01000004">
    <property type="protein sequence ID" value="RCW73192.1"/>
    <property type="molecule type" value="Genomic_DNA"/>
</dbReference>
<keyword evidence="4" id="KW-0902">Two-component regulatory system</keyword>
<keyword evidence="12" id="KW-1185">Reference proteome</keyword>
<dbReference type="GO" id="GO:0003700">
    <property type="term" value="F:DNA-binding transcription factor activity"/>
    <property type="evidence" value="ECO:0007669"/>
    <property type="project" value="InterPro"/>
</dbReference>
<dbReference type="SUPFAM" id="SSF46689">
    <property type="entry name" value="Homeodomain-like"/>
    <property type="match status" value="2"/>
</dbReference>
<gene>
    <name evidence="11" type="ORF">DFR57_104190</name>
</gene>
<dbReference type="GO" id="GO:0005737">
    <property type="term" value="C:cytoplasm"/>
    <property type="evidence" value="ECO:0007669"/>
    <property type="project" value="UniProtKB-SubCell"/>
</dbReference>
<keyword evidence="7" id="KW-0804">Transcription</keyword>
<evidence type="ECO:0000256" key="2">
    <source>
        <dbReference type="ARBA" id="ARBA00022490"/>
    </source>
</evidence>
<dbReference type="SUPFAM" id="SSF52172">
    <property type="entry name" value="CheY-like"/>
    <property type="match status" value="1"/>
</dbReference>
<evidence type="ECO:0000256" key="8">
    <source>
        <dbReference type="PROSITE-ProRule" id="PRU00169"/>
    </source>
</evidence>
<feature type="domain" description="HTH araC/xylS-type" evidence="9">
    <location>
        <begin position="399"/>
        <end position="497"/>
    </location>
</feature>
<comment type="subcellular location">
    <subcellularLocation>
        <location evidence="1">Cytoplasm</location>
    </subcellularLocation>
</comment>
<keyword evidence="6" id="KW-0238">DNA-binding</keyword>
<evidence type="ECO:0000313" key="12">
    <source>
        <dbReference type="Proteomes" id="UP000252585"/>
    </source>
</evidence>
<dbReference type="OrthoDB" id="2500628at2"/>
<dbReference type="Gene3D" id="1.10.10.60">
    <property type="entry name" value="Homeodomain-like"/>
    <property type="match status" value="2"/>
</dbReference>
<dbReference type="InterPro" id="IPR018060">
    <property type="entry name" value="HTH_AraC"/>
</dbReference>